<dbReference type="Pfam" id="PF02582">
    <property type="entry name" value="DUF155"/>
    <property type="match status" value="1"/>
</dbReference>
<evidence type="ECO:0000256" key="2">
    <source>
        <dbReference type="SAM" id="MobiDB-lite"/>
    </source>
</evidence>
<feature type="transmembrane region" description="Helical" evidence="3">
    <location>
        <begin position="477"/>
        <end position="502"/>
    </location>
</feature>
<comment type="caution">
    <text evidence="5">The sequence shown here is derived from an EMBL/GenBank/DDBJ whole genome shotgun (WGS) entry which is preliminary data.</text>
</comment>
<evidence type="ECO:0000313" key="6">
    <source>
        <dbReference type="Proteomes" id="UP000759537"/>
    </source>
</evidence>
<organism evidence="5 6">
    <name type="scientific">Russula ochroleuca</name>
    <dbReference type="NCBI Taxonomy" id="152965"/>
    <lineage>
        <taxon>Eukaryota</taxon>
        <taxon>Fungi</taxon>
        <taxon>Dikarya</taxon>
        <taxon>Basidiomycota</taxon>
        <taxon>Agaricomycotina</taxon>
        <taxon>Agaricomycetes</taxon>
        <taxon>Russulales</taxon>
        <taxon>Russulaceae</taxon>
        <taxon>Russula</taxon>
    </lineage>
</organism>
<dbReference type="PANTHER" id="PTHR16255">
    <property type="entry name" value="REQUIRED FOR MEIOTIC NUCLEAR DIVISION PROTEIN 1 HOMOLOG"/>
    <property type="match status" value="1"/>
</dbReference>
<evidence type="ECO:0000313" key="5">
    <source>
        <dbReference type="EMBL" id="KAF8474490.1"/>
    </source>
</evidence>
<reference evidence="5" key="2">
    <citation type="journal article" date="2020" name="Nat. Commun.">
        <title>Large-scale genome sequencing of mycorrhizal fungi provides insights into the early evolution of symbiotic traits.</title>
        <authorList>
            <person name="Miyauchi S."/>
            <person name="Kiss E."/>
            <person name="Kuo A."/>
            <person name="Drula E."/>
            <person name="Kohler A."/>
            <person name="Sanchez-Garcia M."/>
            <person name="Morin E."/>
            <person name="Andreopoulos B."/>
            <person name="Barry K.W."/>
            <person name="Bonito G."/>
            <person name="Buee M."/>
            <person name="Carver A."/>
            <person name="Chen C."/>
            <person name="Cichocki N."/>
            <person name="Clum A."/>
            <person name="Culley D."/>
            <person name="Crous P.W."/>
            <person name="Fauchery L."/>
            <person name="Girlanda M."/>
            <person name="Hayes R.D."/>
            <person name="Keri Z."/>
            <person name="LaButti K."/>
            <person name="Lipzen A."/>
            <person name="Lombard V."/>
            <person name="Magnuson J."/>
            <person name="Maillard F."/>
            <person name="Murat C."/>
            <person name="Nolan M."/>
            <person name="Ohm R.A."/>
            <person name="Pangilinan J."/>
            <person name="Pereira M.F."/>
            <person name="Perotto S."/>
            <person name="Peter M."/>
            <person name="Pfister S."/>
            <person name="Riley R."/>
            <person name="Sitrit Y."/>
            <person name="Stielow J.B."/>
            <person name="Szollosi G."/>
            <person name="Zifcakova L."/>
            <person name="Stursova M."/>
            <person name="Spatafora J.W."/>
            <person name="Tedersoo L."/>
            <person name="Vaario L.M."/>
            <person name="Yamada A."/>
            <person name="Yan M."/>
            <person name="Wang P."/>
            <person name="Xu J."/>
            <person name="Bruns T."/>
            <person name="Baldrian P."/>
            <person name="Vilgalys R."/>
            <person name="Dunand C."/>
            <person name="Henrissat B."/>
            <person name="Grigoriev I.V."/>
            <person name="Hibbett D."/>
            <person name="Nagy L.G."/>
            <person name="Martin F.M."/>
        </authorList>
    </citation>
    <scope>NUCLEOTIDE SEQUENCE</scope>
    <source>
        <strain evidence="5">Prilba</strain>
    </source>
</reference>
<dbReference type="EMBL" id="WHVB01000017">
    <property type="protein sequence ID" value="KAF8474490.1"/>
    <property type="molecule type" value="Genomic_DNA"/>
</dbReference>
<dbReference type="InterPro" id="IPR051624">
    <property type="entry name" value="RMD1/Sad1-interacting"/>
</dbReference>
<dbReference type="InterPro" id="IPR003734">
    <property type="entry name" value="DUF155"/>
</dbReference>
<evidence type="ECO:0000256" key="1">
    <source>
        <dbReference type="ARBA" id="ARBA00008306"/>
    </source>
</evidence>
<feature type="compositionally biased region" description="Basic and acidic residues" evidence="2">
    <location>
        <begin position="68"/>
        <end position="79"/>
    </location>
</feature>
<accession>A0A9P5MR74</accession>
<dbReference type="PANTHER" id="PTHR16255:SF4">
    <property type="entry name" value="SPORULATION PROTEIN RMD8"/>
    <property type="match status" value="1"/>
</dbReference>
<reference evidence="5" key="1">
    <citation type="submission" date="2019-10" db="EMBL/GenBank/DDBJ databases">
        <authorList>
            <consortium name="DOE Joint Genome Institute"/>
            <person name="Kuo A."/>
            <person name="Miyauchi S."/>
            <person name="Kiss E."/>
            <person name="Drula E."/>
            <person name="Kohler A."/>
            <person name="Sanchez-Garcia M."/>
            <person name="Andreopoulos B."/>
            <person name="Barry K.W."/>
            <person name="Bonito G."/>
            <person name="Buee M."/>
            <person name="Carver A."/>
            <person name="Chen C."/>
            <person name="Cichocki N."/>
            <person name="Clum A."/>
            <person name="Culley D."/>
            <person name="Crous P.W."/>
            <person name="Fauchery L."/>
            <person name="Girlanda M."/>
            <person name="Hayes R."/>
            <person name="Keri Z."/>
            <person name="LaButti K."/>
            <person name="Lipzen A."/>
            <person name="Lombard V."/>
            <person name="Magnuson J."/>
            <person name="Maillard F."/>
            <person name="Morin E."/>
            <person name="Murat C."/>
            <person name="Nolan M."/>
            <person name="Ohm R."/>
            <person name="Pangilinan J."/>
            <person name="Pereira M."/>
            <person name="Perotto S."/>
            <person name="Peter M."/>
            <person name="Riley R."/>
            <person name="Sitrit Y."/>
            <person name="Stielow B."/>
            <person name="Szollosi G."/>
            <person name="Zifcakova L."/>
            <person name="Stursova M."/>
            <person name="Spatafora J.W."/>
            <person name="Tedersoo L."/>
            <person name="Vaario L.-M."/>
            <person name="Yamada A."/>
            <person name="Yan M."/>
            <person name="Wang P."/>
            <person name="Xu J."/>
            <person name="Bruns T."/>
            <person name="Baldrian P."/>
            <person name="Vilgalys R."/>
            <person name="Henrissat B."/>
            <person name="Grigoriev I.V."/>
            <person name="Hibbett D."/>
            <person name="Nagy L.G."/>
            <person name="Martin F.M."/>
        </authorList>
    </citation>
    <scope>NUCLEOTIDE SEQUENCE</scope>
    <source>
        <strain evidence="5">Prilba</strain>
    </source>
</reference>
<gene>
    <name evidence="5" type="ORF">DFH94DRAFT_762697</name>
</gene>
<name>A0A9P5MR74_9AGAM</name>
<keyword evidence="3" id="KW-0812">Transmembrane</keyword>
<comment type="similarity">
    <text evidence="1">Belongs to the RMD1/sif2 family.</text>
</comment>
<feature type="domain" description="DUF155" evidence="4">
    <location>
        <begin position="276"/>
        <end position="452"/>
    </location>
</feature>
<keyword evidence="3" id="KW-1133">Transmembrane helix</keyword>
<feature type="compositionally biased region" description="Polar residues" evidence="2">
    <location>
        <begin position="8"/>
        <end position="48"/>
    </location>
</feature>
<sequence length="522" mass="58218">MQQQQQQSRPRSATRTSSFSLPKSTLSTSPALITSPTGATKPAATQRTSKTHQRLVELPSDPQTRPHRVQDGEDDAIHGYETDTGVHMREQKSATERMTKAERRRAGCRRITAYWLADGFRFKLLGNFLRREHNVIPRSFDEALYVMYHLPLLPGYGPAAKVRSSVPAPSHTRRLSRMSQAEEDGYTGSYFIPGRSPERGFSHDGYIARSLTSSPPIDRRMREPEEGEVEGESRERGLLVDTPLLAQGPAPTLVPPPAPGSEPRTPVVTSDDTAEIVFFAYGVAVFFGFDEMQERDILEDVHGAGTLKGARAESDWEVEECHYAYDPTIASPRIYNDFFTFKSPSHLLTLSLSHAIAQSTLLAHYESQAHAILQHPRTQALPRSLARTGALALSRREAMRLTGKLFTLRRDVVLGRNVLDVPGIFWEEASLHGLYEAGRAYFEIGERVQGLNERISGARDLLDAIHEHLNNNAMERITWIIIWLIVVAILVELGEIVARLAVHTTLRGESRMASVVAAKLMA</sequence>
<dbReference type="OrthoDB" id="18302at2759"/>
<feature type="region of interest" description="Disordered" evidence="2">
    <location>
        <begin position="212"/>
        <end position="268"/>
    </location>
</feature>
<dbReference type="GO" id="GO:0005739">
    <property type="term" value="C:mitochondrion"/>
    <property type="evidence" value="ECO:0007669"/>
    <property type="project" value="UniProtKB-ARBA"/>
</dbReference>
<keyword evidence="3" id="KW-0472">Membrane</keyword>
<protein>
    <submittedName>
        <fullName evidence="5">DUF155-domain-containing protein</fullName>
    </submittedName>
</protein>
<evidence type="ECO:0000256" key="3">
    <source>
        <dbReference type="SAM" id="Phobius"/>
    </source>
</evidence>
<proteinExistence type="inferred from homology"/>
<dbReference type="Proteomes" id="UP000759537">
    <property type="component" value="Unassembled WGS sequence"/>
</dbReference>
<keyword evidence="6" id="KW-1185">Reference proteome</keyword>
<evidence type="ECO:0000259" key="4">
    <source>
        <dbReference type="Pfam" id="PF02582"/>
    </source>
</evidence>
<feature type="region of interest" description="Disordered" evidence="2">
    <location>
        <begin position="1"/>
        <end position="79"/>
    </location>
</feature>
<dbReference type="AlphaFoldDB" id="A0A9P5MR74"/>